<dbReference type="InterPro" id="IPR022666">
    <property type="entry name" value="Ribosomal_uL2_RNA-bd_dom"/>
</dbReference>
<dbReference type="InterPro" id="IPR012340">
    <property type="entry name" value="NA-bd_OB-fold"/>
</dbReference>
<feature type="region of interest" description="Disordered" evidence="6">
    <location>
        <begin position="222"/>
        <end position="243"/>
    </location>
</feature>
<evidence type="ECO:0000256" key="1">
    <source>
        <dbReference type="ARBA" id="ARBA00005636"/>
    </source>
</evidence>
<dbReference type="SMART" id="SM01383">
    <property type="entry name" value="Ribosomal_L2"/>
    <property type="match status" value="1"/>
</dbReference>
<dbReference type="InterPro" id="IPR014726">
    <property type="entry name" value="Ribosomal_uL2_dom3"/>
</dbReference>
<protein>
    <recommendedName>
        <fullName evidence="4 5">Large ribosomal subunit protein uL2</fullName>
    </recommendedName>
</protein>
<dbReference type="InterPro" id="IPR008991">
    <property type="entry name" value="Translation_prot_SH3-like_sf"/>
</dbReference>
<evidence type="ECO:0000256" key="2">
    <source>
        <dbReference type="ARBA" id="ARBA00022980"/>
    </source>
</evidence>
<evidence type="ECO:0000313" key="10">
    <source>
        <dbReference type="Proteomes" id="UP000176604"/>
    </source>
</evidence>
<dbReference type="InterPro" id="IPR014722">
    <property type="entry name" value="Rib_uL2_dom2"/>
</dbReference>
<evidence type="ECO:0000256" key="3">
    <source>
        <dbReference type="ARBA" id="ARBA00023274"/>
    </source>
</evidence>
<dbReference type="Pfam" id="PF00181">
    <property type="entry name" value="Ribosomal_L2_N"/>
    <property type="match status" value="1"/>
</dbReference>
<organism evidence="9 10">
    <name type="scientific">Candidatus Uhrbacteria bacterium RIFCSPHIGHO2_12_FULL_54_23</name>
    <dbReference type="NCBI Taxonomy" id="1802397"/>
    <lineage>
        <taxon>Bacteria</taxon>
        <taxon>Candidatus Uhriibacteriota</taxon>
    </lineage>
</organism>
<evidence type="ECO:0000313" key="9">
    <source>
        <dbReference type="EMBL" id="OGL77981.1"/>
    </source>
</evidence>
<keyword evidence="5" id="KW-0699">rRNA-binding</keyword>
<dbReference type="NCBIfam" id="TIGR01171">
    <property type="entry name" value="rplB_bact"/>
    <property type="match status" value="1"/>
</dbReference>
<dbReference type="AlphaFoldDB" id="A0A1F7UI76"/>
<reference evidence="9 10" key="1">
    <citation type="journal article" date="2016" name="Nat. Commun.">
        <title>Thousands of microbial genomes shed light on interconnected biogeochemical processes in an aquifer system.</title>
        <authorList>
            <person name="Anantharaman K."/>
            <person name="Brown C.T."/>
            <person name="Hug L.A."/>
            <person name="Sharon I."/>
            <person name="Castelle C.J."/>
            <person name="Probst A.J."/>
            <person name="Thomas B.C."/>
            <person name="Singh A."/>
            <person name="Wilkins M.J."/>
            <person name="Karaoz U."/>
            <person name="Brodie E.L."/>
            <person name="Williams K.H."/>
            <person name="Hubbard S.S."/>
            <person name="Banfield J.F."/>
        </authorList>
    </citation>
    <scope>NUCLEOTIDE SEQUENCE [LARGE SCALE GENOMIC DNA]</scope>
</reference>
<keyword evidence="5" id="KW-0694">RNA-binding</keyword>
<comment type="subunit">
    <text evidence="5">Part of the 50S ribosomal subunit. Forms a bridge to the 30S subunit in the 70S ribosome.</text>
</comment>
<dbReference type="InterPro" id="IPR022669">
    <property type="entry name" value="Ribosomal_uL2_C"/>
</dbReference>
<name>A0A1F7UI76_9BACT</name>
<dbReference type="SUPFAM" id="SSF50249">
    <property type="entry name" value="Nucleic acid-binding proteins"/>
    <property type="match status" value="1"/>
</dbReference>
<dbReference type="PIRSF" id="PIRSF002158">
    <property type="entry name" value="Ribosomal_L2"/>
    <property type="match status" value="1"/>
</dbReference>
<dbReference type="InterPro" id="IPR002171">
    <property type="entry name" value="Ribosomal_uL2"/>
</dbReference>
<dbReference type="Gene3D" id="4.10.950.10">
    <property type="entry name" value="Ribosomal protein L2, domain 3"/>
    <property type="match status" value="1"/>
</dbReference>
<dbReference type="InterPro" id="IPR005880">
    <property type="entry name" value="Ribosomal_uL2_bac/org-type"/>
</dbReference>
<dbReference type="SMART" id="SM01382">
    <property type="entry name" value="Ribosomal_L2_C"/>
    <property type="match status" value="1"/>
</dbReference>
<gene>
    <name evidence="5" type="primary">rplB</name>
    <name evidence="9" type="ORF">A3J43_02580</name>
</gene>
<dbReference type="Gene3D" id="2.40.50.140">
    <property type="entry name" value="Nucleic acid-binding proteins"/>
    <property type="match status" value="1"/>
</dbReference>
<dbReference type="Pfam" id="PF03947">
    <property type="entry name" value="Ribosomal_L2_C"/>
    <property type="match status" value="1"/>
</dbReference>
<dbReference type="GO" id="GO:0016740">
    <property type="term" value="F:transferase activity"/>
    <property type="evidence" value="ECO:0007669"/>
    <property type="project" value="InterPro"/>
</dbReference>
<evidence type="ECO:0000259" key="7">
    <source>
        <dbReference type="SMART" id="SM01382"/>
    </source>
</evidence>
<dbReference type="HAMAP" id="MF_01320_B">
    <property type="entry name" value="Ribosomal_uL2_B"/>
    <property type="match status" value="1"/>
</dbReference>
<sequence>MSLTLYKPTSPGRRGASSISHTNFSPRRPDRALTQSLKKTGGRNAQGKITVRHRGGGAKRLYRMVDFRQDRYDIPAQVVAVEYDPNRTAAIALIAYPDGEKRYIPAPVDLKEGAAVVSSRGHVDARPGNRMPLMHIPTGLPVYNLELVPGQGGKIVRSAGTQATLMNIEGGFAHVKLPSGEVRMFPQDACASVGQVSNPDQRLERLGKAGRMRHLGRRPTVRGKAMNPVDHPHGGGEGHNPIGMKFPKTPWGKHAFGVFTRKKDKWTNRLIIKRRS</sequence>
<dbReference type="GO" id="GO:0006412">
    <property type="term" value="P:translation"/>
    <property type="evidence" value="ECO:0007669"/>
    <property type="project" value="UniProtKB-UniRule"/>
</dbReference>
<comment type="caution">
    <text evidence="9">The sequence shown here is derived from an EMBL/GenBank/DDBJ whole genome shotgun (WGS) entry which is preliminary data.</text>
</comment>
<dbReference type="GO" id="GO:0003735">
    <property type="term" value="F:structural constituent of ribosome"/>
    <property type="evidence" value="ECO:0007669"/>
    <property type="project" value="InterPro"/>
</dbReference>
<dbReference type="GO" id="GO:0015934">
    <property type="term" value="C:large ribosomal subunit"/>
    <property type="evidence" value="ECO:0007669"/>
    <property type="project" value="InterPro"/>
</dbReference>
<evidence type="ECO:0000256" key="4">
    <source>
        <dbReference type="ARBA" id="ARBA00035242"/>
    </source>
</evidence>
<proteinExistence type="inferred from homology"/>
<feature type="region of interest" description="Disordered" evidence="6">
    <location>
        <begin position="1"/>
        <end position="30"/>
    </location>
</feature>
<feature type="domain" description="Large ribosomal subunit protein uL2 RNA-binding" evidence="8">
    <location>
        <begin position="42"/>
        <end position="118"/>
    </location>
</feature>
<dbReference type="GO" id="GO:0019843">
    <property type="term" value="F:rRNA binding"/>
    <property type="evidence" value="ECO:0007669"/>
    <property type="project" value="UniProtKB-UniRule"/>
</dbReference>
<keyword evidence="3 5" id="KW-0687">Ribonucleoprotein</keyword>
<evidence type="ECO:0000259" key="8">
    <source>
        <dbReference type="SMART" id="SM01383"/>
    </source>
</evidence>
<dbReference type="FunFam" id="4.10.950.10:FF:000001">
    <property type="entry name" value="50S ribosomal protein L2"/>
    <property type="match status" value="1"/>
</dbReference>
<feature type="domain" description="Large ribosomal subunit protein uL2 C-terminal" evidence="7">
    <location>
        <begin position="125"/>
        <end position="254"/>
    </location>
</feature>
<dbReference type="EMBL" id="MGEF01000046">
    <property type="protein sequence ID" value="OGL77981.1"/>
    <property type="molecule type" value="Genomic_DNA"/>
</dbReference>
<dbReference type="STRING" id="1802397.A3J43_02580"/>
<dbReference type="SUPFAM" id="SSF50104">
    <property type="entry name" value="Translation proteins SH3-like domain"/>
    <property type="match status" value="1"/>
</dbReference>
<keyword evidence="2 5" id="KW-0689">Ribosomal protein</keyword>
<comment type="similarity">
    <text evidence="1 5">Belongs to the universal ribosomal protein uL2 family.</text>
</comment>
<evidence type="ECO:0000256" key="5">
    <source>
        <dbReference type="HAMAP-Rule" id="MF_01320"/>
    </source>
</evidence>
<dbReference type="PANTHER" id="PTHR13691:SF5">
    <property type="entry name" value="LARGE RIBOSOMAL SUBUNIT PROTEIN UL2M"/>
    <property type="match status" value="1"/>
</dbReference>
<evidence type="ECO:0000256" key="6">
    <source>
        <dbReference type="SAM" id="MobiDB-lite"/>
    </source>
</evidence>
<accession>A0A1F7UI76</accession>
<dbReference type="Proteomes" id="UP000176604">
    <property type="component" value="Unassembled WGS sequence"/>
</dbReference>
<comment type="function">
    <text evidence="5">One of the primary rRNA binding proteins. Required for association of the 30S and 50S subunits to form the 70S ribosome, for tRNA binding and peptide bond formation. It has been suggested to have peptidyltransferase activity; this is somewhat controversial. Makes several contacts with the 16S rRNA in the 70S ribosome.</text>
</comment>
<dbReference type="Gene3D" id="2.30.30.30">
    <property type="match status" value="1"/>
</dbReference>
<dbReference type="PANTHER" id="PTHR13691">
    <property type="entry name" value="RIBOSOMAL PROTEIN L2"/>
    <property type="match status" value="1"/>
</dbReference>